<reference evidence="8" key="2">
    <citation type="journal article" date="2023" name="Science">
        <title>Genomic signatures of disease resistance in endangered staghorn corals.</title>
        <authorList>
            <person name="Vollmer S.V."/>
            <person name="Selwyn J.D."/>
            <person name="Despard B.A."/>
            <person name="Roesel C.L."/>
        </authorList>
    </citation>
    <scope>NUCLEOTIDE SEQUENCE</scope>
    <source>
        <strain evidence="8">K2</strain>
    </source>
</reference>
<organism evidence="8 9">
    <name type="scientific">Acropora cervicornis</name>
    <name type="common">Staghorn coral</name>
    <dbReference type="NCBI Taxonomy" id="6130"/>
    <lineage>
        <taxon>Eukaryota</taxon>
        <taxon>Metazoa</taxon>
        <taxon>Cnidaria</taxon>
        <taxon>Anthozoa</taxon>
        <taxon>Hexacorallia</taxon>
        <taxon>Scleractinia</taxon>
        <taxon>Astrocoeniina</taxon>
        <taxon>Acroporidae</taxon>
        <taxon>Acropora</taxon>
    </lineage>
</organism>
<evidence type="ECO:0000313" key="9">
    <source>
        <dbReference type="Proteomes" id="UP001249851"/>
    </source>
</evidence>
<reference evidence="8" key="1">
    <citation type="journal article" date="2023" name="G3 (Bethesda)">
        <title>Whole genome assembly and annotation of the endangered Caribbean coral Acropora cervicornis.</title>
        <authorList>
            <person name="Selwyn J.D."/>
            <person name="Vollmer S.V."/>
        </authorList>
    </citation>
    <scope>NUCLEOTIDE SEQUENCE</scope>
    <source>
        <strain evidence="8">K2</strain>
    </source>
</reference>
<accession>A0AAD9R3C7</accession>
<keyword evidence="3" id="KW-0206">Cytoskeleton</keyword>
<comment type="subcellular location">
    <subcellularLocation>
        <location evidence="1">Cytoplasm</location>
        <location evidence="1">Cytoskeleton</location>
        <location evidence="1">Cilium axoneme</location>
    </subcellularLocation>
</comment>
<keyword evidence="2" id="KW-0963">Cytoplasm</keyword>
<evidence type="ECO:0000256" key="4">
    <source>
        <dbReference type="ARBA" id="ARBA00023273"/>
    </source>
</evidence>
<feature type="domain" description="Ciliary microtubule inner protein 2A-C-like" evidence="7">
    <location>
        <begin position="13"/>
        <end position="41"/>
    </location>
</feature>
<name>A0AAD9R3C7_ACRCE</name>
<keyword evidence="9" id="KW-1185">Reference proteome</keyword>
<dbReference type="InterPro" id="IPR018902">
    <property type="entry name" value="CMI2A-C-like_dom"/>
</dbReference>
<keyword evidence="4" id="KW-0966">Cell projection</keyword>
<evidence type="ECO:0000256" key="5">
    <source>
        <dbReference type="ARBA" id="ARBA00035661"/>
    </source>
</evidence>
<protein>
    <submittedName>
        <fullName evidence="8">Protein FAM166B</fullName>
    </submittedName>
</protein>
<gene>
    <name evidence="8" type="ORF">P5673_002481</name>
</gene>
<feature type="region of interest" description="Disordered" evidence="6">
    <location>
        <begin position="52"/>
        <end position="72"/>
    </location>
</feature>
<dbReference type="GO" id="GO:0005930">
    <property type="term" value="C:axoneme"/>
    <property type="evidence" value="ECO:0007669"/>
    <property type="project" value="UniProtKB-SubCell"/>
</dbReference>
<sequence>MGFTELTIPHRASNLPGYRGYCPQLKYDYGHTYGIATDKLTSRYMKNEKLVPTTLPDPKEREPYLPEPTGNNKLTSAMKPYYTGYVPTMRYLFGSRYREATQQAVSNFLKKDDKHRAEQNDLKTSVYSHPKLLPLESYKEPTSYPDATPVTYHEGEPMTWVLGMPPGRKMALPNPLTCARNRKIFPPKPLTSQESRFRFGNTYGDTTRSLPICCDVSGYSNGNYTTTPVI</sequence>
<evidence type="ECO:0000256" key="2">
    <source>
        <dbReference type="ARBA" id="ARBA00022490"/>
    </source>
</evidence>
<comment type="similarity">
    <text evidence="5">Belongs to the CIMIP2 family.</text>
</comment>
<dbReference type="EMBL" id="JARQWQ010000004">
    <property type="protein sequence ID" value="KAK2572262.1"/>
    <property type="molecule type" value="Genomic_DNA"/>
</dbReference>
<evidence type="ECO:0000313" key="8">
    <source>
        <dbReference type="EMBL" id="KAK2572262.1"/>
    </source>
</evidence>
<evidence type="ECO:0000256" key="6">
    <source>
        <dbReference type="SAM" id="MobiDB-lite"/>
    </source>
</evidence>
<evidence type="ECO:0000256" key="1">
    <source>
        <dbReference type="ARBA" id="ARBA00004430"/>
    </source>
</evidence>
<dbReference type="PANTHER" id="PTHR22146:SF17">
    <property type="entry name" value="PROTEIN FAM166B-LIKE PROTEIN"/>
    <property type="match status" value="1"/>
</dbReference>
<dbReference type="PANTHER" id="PTHR22146">
    <property type="entry name" value="CAT EYE SYNDROME CRITICAL REGION PROTEIN 6"/>
    <property type="match status" value="1"/>
</dbReference>
<comment type="caution">
    <text evidence="8">The sequence shown here is derived from an EMBL/GenBank/DDBJ whole genome shotgun (WGS) entry which is preliminary data.</text>
</comment>
<dbReference type="Pfam" id="PF10629">
    <property type="entry name" value="CMI2B-like"/>
    <property type="match status" value="1"/>
</dbReference>
<dbReference type="AlphaFoldDB" id="A0AAD9R3C7"/>
<evidence type="ECO:0000256" key="3">
    <source>
        <dbReference type="ARBA" id="ARBA00023212"/>
    </source>
</evidence>
<proteinExistence type="inferred from homology"/>
<dbReference type="GO" id="GO:0015630">
    <property type="term" value="C:microtubule cytoskeleton"/>
    <property type="evidence" value="ECO:0007669"/>
    <property type="project" value="UniProtKB-ARBA"/>
</dbReference>
<evidence type="ECO:0000259" key="7">
    <source>
        <dbReference type="Pfam" id="PF10629"/>
    </source>
</evidence>
<dbReference type="Proteomes" id="UP001249851">
    <property type="component" value="Unassembled WGS sequence"/>
</dbReference>